<comment type="caution">
    <text evidence="8">The sequence shown here is derived from an EMBL/GenBank/DDBJ whole genome shotgun (WGS) entry which is preliminary data.</text>
</comment>
<dbReference type="Pfam" id="PF20684">
    <property type="entry name" value="Fung_rhodopsin"/>
    <property type="match status" value="2"/>
</dbReference>
<keyword evidence="9" id="KW-1185">Reference proteome</keyword>
<gene>
    <name evidence="8" type="ORF">NUU61_000511</name>
</gene>
<evidence type="ECO:0000313" key="8">
    <source>
        <dbReference type="EMBL" id="KAJ5114752.1"/>
    </source>
</evidence>
<evidence type="ECO:0000256" key="6">
    <source>
        <dbReference type="SAM" id="MobiDB-lite"/>
    </source>
</evidence>
<keyword evidence="4" id="KW-0472">Membrane</keyword>
<keyword evidence="2" id="KW-0812">Transmembrane</keyword>
<feature type="domain" description="Rhodopsin" evidence="7">
    <location>
        <begin position="1"/>
        <end position="32"/>
    </location>
</feature>
<dbReference type="Proteomes" id="UP001141434">
    <property type="component" value="Unassembled WGS sequence"/>
</dbReference>
<comment type="subcellular location">
    <subcellularLocation>
        <location evidence="1">Membrane</location>
        <topology evidence="1">Multi-pass membrane protein</topology>
    </subcellularLocation>
</comment>
<feature type="compositionally biased region" description="Polar residues" evidence="6">
    <location>
        <begin position="194"/>
        <end position="204"/>
    </location>
</feature>
<dbReference type="RefSeq" id="XP_056515945.1">
    <property type="nucleotide sequence ID" value="XM_056651095.1"/>
</dbReference>
<dbReference type="InterPro" id="IPR049326">
    <property type="entry name" value="Rhodopsin_dom_fungi"/>
</dbReference>
<evidence type="ECO:0000256" key="2">
    <source>
        <dbReference type="ARBA" id="ARBA00022692"/>
    </source>
</evidence>
<feature type="domain" description="Rhodopsin" evidence="7">
    <location>
        <begin position="83"/>
        <end position="135"/>
    </location>
</feature>
<feature type="region of interest" description="Disordered" evidence="6">
    <location>
        <begin position="149"/>
        <end position="204"/>
    </location>
</feature>
<evidence type="ECO:0000256" key="3">
    <source>
        <dbReference type="ARBA" id="ARBA00022989"/>
    </source>
</evidence>
<dbReference type="GeneID" id="81390263"/>
<comment type="similarity">
    <text evidence="5">Belongs to the SAT4 family.</text>
</comment>
<dbReference type="PANTHER" id="PTHR33048">
    <property type="entry name" value="PTH11-LIKE INTEGRAL MEMBRANE PROTEIN (AFU_ORTHOLOGUE AFUA_5G11245)"/>
    <property type="match status" value="1"/>
</dbReference>
<dbReference type="OrthoDB" id="10017208at2759"/>
<proteinExistence type="inferred from homology"/>
<dbReference type="PANTHER" id="PTHR33048:SF151">
    <property type="entry name" value="INTEGRAL MEMBRANE PROTEIN"/>
    <property type="match status" value="1"/>
</dbReference>
<evidence type="ECO:0000256" key="1">
    <source>
        <dbReference type="ARBA" id="ARBA00004141"/>
    </source>
</evidence>
<evidence type="ECO:0000256" key="5">
    <source>
        <dbReference type="ARBA" id="ARBA00038359"/>
    </source>
</evidence>
<evidence type="ECO:0000259" key="7">
    <source>
        <dbReference type="Pfam" id="PF20684"/>
    </source>
</evidence>
<dbReference type="EMBL" id="JAPMSZ010000001">
    <property type="protein sequence ID" value="KAJ5114752.1"/>
    <property type="molecule type" value="Genomic_DNA"/>
</dbReference>
<organism evidence="8 9">
    <name type="scientific">Penicillium alfredii</name>
    <dbReference type="NCBI Taxonomy" id="1506179"/>
    <lineage>
        <taxon>Eukaryota</taxon>
        <taxon>Fungi</taxon>
        <taxon>Dikarya</taxon>
        <taxon>Ascomycota</taxon>
        <taxon>Pezizomycotina</taxon>
        <taxon>Eurotiomycetes</taxon>
        <taxon>Eurotiomycetidae</taxon>
        <taxon>Eurotiales</taxon>
        <taxon>Aspergillaceae</taxon>
        <taxon>Penicillium</taxon>
    </lineage>
</organism>
<name>A0A9W9KQY9_9EURO</name>
<protein>
    <recommendedName>
        <fullName evidence="7">Rhodopsin domain-containing protein</fullName>
    </recommendedName>
</protein>
<accession>A0A9W9KQY9</accession>
<reference evidence="8" key="2">
    <citation type="journal article" date="2023" name="IMA Fungus">
        <title>Comparative genomic study of the Penicillium genus elucidates a diverse pangenome and 15 lateral gene transfer events.</title>
        <authorList>
            <person name="Petersen C."/>
            <person name="Sorensen T."/>
            <person name="Nielsen M.R."/>
            <person name="Sondergaard T.E."/>
            <person name="Sorensen J.L."/>
            <person name="Fitzpatrick D.A."/>
            <person name="Frisvad J.C."/>
            <person name="Nielsen K.L."/>
        </authorList>
    </citation>
    <scope>NUCLEOTIDE SEQUENCE</scope>
    <source>
        <strain evidence="8">IBT 34128</strain>
    </source>
</reference>
<evidence type="ECO:0000313" key="9">
    <source>
        <dbReference type="Proteomes" id="UP001141434"/>
    </source>
</evidence>
<dbReference type="GO" id="GO:0016020">
    <property type="term" value="C:membrane"/>
    <property type="evidence" value="ECO:0007669"/>
    <property type="project" value="UniProtKB-SubCell"/>
</dbReference>
<reference evidence="8" key="1">
    <citation type="submission" date="2022-11" db="EMBL/GenBank/DDBJ databases">
        <authorList>
            <person name="Petersen C."/>
        </authorList>
    </citation>
    <scope>NUCLEOTIDE SEQUENCE</scope>
    <source>
        <strain evidence="8">IBT 34128</strain>
    </source>
</reference>
<keyword evidence="3" id="KW-1133">Transmembrane helix</keyword>
<sequence length="204" mass="21503">MISVSLVAIFQCSPVSKEWNPTLPGSCINLQSSLDRGRGPEFCHGYPDFGTTSQTRLGTAGECLAARVDYSSVSKWEFKKRISVVFASIYSFSRIFIFDQKDIAWTLADAQIWCVIETAAGVISACLPTTAPLVKFCTTGVFSTARSLSKSNHTDSRGGAGVVGSASADGGAVGDGSRRSGENYTLGDLGHGNRGSSSQLKGKG</sequence>
<dbReference type="InterPro" id="IPR052337">
    <property type="entry name" value="SAT4-like"/>
</dbReference>
<evidence type="ECO:0000256" key="4">
    <source>
        <dbReference type="ARBA" id="ARBA00023136"/>
    </source>
</evidence>
<dbReference type="AlphaFoldDB" id="A0A9W9KQY9"/>